<dbReference type="EMBL" id="GBXM01065823">
    <property type="protein sequence ID" value="JAH42754.1"/>
    <property type="molecule type" value="Transcribed_RNA"/>
</dbReference>
<reference evidence="1" key="1">
    <citation type="submission" date="2014-11" db="EMBL/GenBank/DDBJ databases">
        <authorList>
            <person name="Amaro Gonzalez C."/>
        </authorList>
    </citation>
    <scope>NUCLEOTIDE SEQUENCE</scope>
</reference>
<sequence>MKLLVNKETTLRKATDYYHKKWNVFLELNCPNAKCLEHWINCPVTVL</sequence>
<organism evidence="1">
    <name type="scientific">Anguilla anguilla</name>
    <name type="common">European freshwater eel</name>
    <name type="synonym">Muraena anguilla</name>
    <dbReference type="NCBI Taxonomy" id="7936"/>
    <lineage>
        <taxon>Eukaryota</taxon>
        <taxon>Metazoa</taxon>
        <taxon>Chordata</taxon>
        <taxon>Craniata</taxon>
        <taxon>Vertebrata</taxon>
        <taxon>Euteleostomi</taxon>
        <taxon>Actinopterygii</taxon>
        <taxon>Neopterygii</taxon>
        <taxon>Teleostei</taxon>
        <taxon>Anguilliformes</taxon>
        <taxon>Anguillidae</taxon>
        <taxon>Anguilla</taxon>
    </lineage>
</organism>
<accession>A0A0E9SN38</accession>
<dbReference type="AlphaFoldDB" id="A0A0E9SN38"/>
<reference evidence="1" key="2">
    <citation type="journal article" date="2015" name="Fish Shellfish Immunol.">
        <title>Early steps in the European eel (Anguilla anguilla)-Vibrio vulnificus interaction in the gills: Role of the RtxA13 toxin.</title>
        <authorList>
            <person name="Callol A."/>
            <person name="Pajuelo D."/>
            <person name="Ebbesson L."/>
            <person name="Teles M."/>
            <person name="MacKenzie S."/>
            <person name="Amaro C."/>
        </authorList>
    </citation>
    <scope>NUCLEOTIDE SEQUENCE</scope>
</reference>
<protein>
    <submittedName>
        <fullName evidence="1">Uncharacterized protein</fullName>
    </submittedName>
</protein>
<evidence type="ECO:0000313" key="1">
    <source>
        <dbReference type="EMBL" id="JAH42754.1"/>
    </source>
</evidence>
<proteinExistence type="predicted"/>
<name>A0A0E9SN38_ANGAN</name>